<organism evidence="2">
    <name type="scientific">Trypanosoma vivax (strain Y486)</name>
    <dbReference type="NCBI Taxonomy" id="1055687"/>
    <lineage>
        <taxon>Eukaryota</taxon>
        <taxon>Discoba</taxon>
        <taxon>Euglenozoa</taxon>
        <taxon>Kinetoplastea</taxon>
        <taxon>Metakinetoplastina</taxon>
        <taxon>Trypanosomatida</taxon>
        <taxon>Trypanosomatidae</taxon>
        <taxon>Trypanosoma</taxon>
        <taxon>Duttonella</taxon>
    </lineage>
</organism>
<feature type="compositionally biased region" description="Low complexity" evidence="1">
    <location>
        <begin position="245"/>
        <end position="327"/>
    </location>
</feature>
<dbReference type="VEuPathDB" id="TriTrypDB:TvY486_1115640"/>
<feature type="compositionally biased region" description="Low complexity" evidence="1">
    <location>
        <begin position="188"/>
        <end position="199"/>
    </location>
</feature>
<feature type="region of interest" description="Disordered" evidence="1">
    <location>
        <begin position="181"/>
        <end position="389"/>
    </location>
</feature>
<dbReference type="AlphaFoldDB" id="G0U8Z8"/>
<feature type="compositionally biased region" description="Low complexity" evidence="1">
    <location>
        <begin position="335"/>
        <end position="389"/>
    </location>
</feature>
<reference evidence="2" key="1">
    <citation type="journal article" date="2012" name="Proc. Natl. Acad. Sci. U.S.A.">
        <title>Antigenic diversity is generated by distinct evolutionary mechanisms in African trypanosome species.</title>
        <authorList>
            <person name="Jackson A.P."/>
            <person name="Berry A."/>
            <person name="Aslett M."/>
            <person name="Allison H.C."/>
            <person name="Burton P."/>
            <person name="Vavrova-Anderson J."/>
            <person name="Brown R."/>
            <person name="Browne H."/>
            <person name="Corton N."/>
            <person name="Hauser H."/>
            <person name="Gamble J."/>
            <person name="Gilderthorp R."/>
            <person name="Marcello L."/>
            <person name="McQuillan J."/>
            <person name="Otto T.D."/>
            <person name="Quail M.A."/>
            <person name="Sanders M.J."/>
            <person name="van Tonder A."/>
            <person name="Ginger M.L."/>
            <person name="Field M.C."/>
            <person name="Barry J.D."/>
            <person name="Hertz-Fowler C."/>
            <person name="Berriman M."/>
        </authorList>
    </citation>
    <scope>NUCLEOTIDE SEQUENCE</scope>
    <source>
        <strain evidence="2">Y486</strain>
    </source>
</reference>
<feature type="compositionally biased region" description="Low complexity" evidence="1">
    <location>
        <begin position="215"/>
        <end position="237"/>
    </location>
</feature>
<proteinExistence type="predicted"/>
<accession>G0U8Z8</accession>
<gene>
    <name evidence="2" type="ORF">TVY486_1115640</name>
</gene>
<name>G0U8Z8_TRYVY</name>
<evidence type="ECO:0000256" key="1">
    <source>
        <dbReference type="SAM" id="MobiDB-lite"/>
    </source>
</evidence>
<feature type="compositionally biased region" description="Basic and acidic residues" evidence="1">
    <location>
        <begin position="200"/>
        <end position="214"/>
    </location>
</feature>
<sequence>MEDNTASTAVAQLHMEEDKTHRSLVPDDVIVRDYLSCVNDDTWVRQAELVKLSDLKESEHEDAVKKEVLSTYIEERMKTDGVRRDPVMEAFLWQEEFMKDYKENKHTQDRSEATNYRKQLMEKFRKNRSARQIEPRADAQGNSCGAPEGAGPVAACATGSNAAALPGGSYSQTASAYTSQVIKPQGGTTAEAPAEYPTEPEARPAEAPAEHPTEPEAQPAEAPAEYPTEPEAQPAEAPAEHPTEPEAQPAEAPAEYPTEPEAQPAEAPAEYPTEPEAQPAEAPAEYPTEPEAQPAEAPAEYPTEPEAQPAEAPAEYPTEPEAQPAEAPAEHPTEPEAQPAEAPAEYPTEPEAQPAEAPAEYPTEPEAQPAEAPAEYPTEPEAQPAESQA</sequence>
<evidence type="ECO:0000313" key="2">
    <source>
        <dbReference type="EMBL" id="CCC54080.1"/>
    </source>
</evidence>
<dbReference type="OMA" id="EDKTHRS"/>
<dbReference type="EMBL" id="HE573027">
    <property type="protein sequence ID" value="CCC54080.1"/>
    <property type="molecule type" value="Genomic_DNA"/>
</dbReference>
<feature type="region of interest" description="Disordered" evidence="1">
    <location>
        <begin position="126"/>
        <end position="146"/>
    </location>
</feature>
<protein>
    <submittedName>
        <fullName evidence="2">Uncharacterized protein</fullName>
    </submittedName>
</protein>